<dbReference type="InterPro" id="IPR028957">
    <property type="entry name" value="Imm50"/>
</dbReference>
<evidence type="ECO:0000313" key="1">
    <source>
        <dbReference type="EMBL" id="WTT23494.1"/>
    </source>
</evidence>
<accession>A0AAU2AJ95</accession>
<reference evidence="1" key="1">
    <citation type="submission" date="2022-10" db="EMBL/GenBank/DDBJ databases">
        <title>The complete genomes of actinobacterial strains from the NBC collection.</title>
        <authorList>
            <person name="Joergensen T.S."/>
            <person name="Alvarez Arevalo M."/>
            <person name="Sterndorff E.B."/>
            <person name="Faurdal D."/>
            <person name="Vuksanovic O."/>
            <person name="Mourched A.-S."/>
            <person name="Charusanti P."/>
            <person name="Shaw S."/>
            <person name="Blin K."/>
            <person name="Weber T."/>
        </authorList>
    </citation>
    <scope>NUCLEOTIDE SEQUENCE</scope>
    <source>
        <strain evidence="1">NBC_00093</strain>
    </source>
</reference>
<dbReference type="Pfam" id="PF15594">
    <property type="entry name" value="Imm50"/>
    <property type="match status" value="1"/>
</dbReference>
<protein>
    <submittedName>
        <fullName evidence="1">Immunity 50 family protein</fullName>
    </submittedName>
</protein>
<dbReference type="EMBL" id="CP108222">
    <property type="protein sequence ID" value="WTT23494.1"/>
    <property type="molecule type" value="Genomic_DNA"/>
</dbReference>
<dbReference type="AlphaFoldDB" id="A0AAU2AJ95"/>
<organism evidence="1">
    <name type="scientific">Streptomyces sp. NBC_00093</name>
    <dbReference type="NCBI Taxonomy" id="2975649"/>
    <lineage>
        <taxon>Bacteria</taxon>
        <taxon>Bacillati</taxon>
        <taxon>Actinomycetota</taxon>
        <taxon>Actinomycetes</taxon>
        <taxon>Kitasatosporales</taxon>
        <taxon>Streptomycetaceae</taxon>
        <taxon>Streptomyces</taxon>
    </lineage>
</organism>
<gene>
    <name evidence="1" type="ORF">OHA22_15615</name>
</gene>
<proteinExistence type="predicted"/>
<name>A0AAU2AJ95_9ACTN</name>
<sequence length="155" mass="17325">MGVENLLVNVPDLDDVRIRSINLNWRGPTVTLRVDLPSVPGSAPQKWTEAGMDTVQCQLQFLAVENISLTDWNPPSVGRIEMSPWGGENRIRVVAEGRGVALRFDCSESVRVGHVSAFRIRADGSDNGPHLFASRIDARRHTFLPPTDEKTFYER</sequence>